<proteinExistence type="predicted"/>
<keyword evidence="2" id="KW-1185">Reference proteome</keyword>
<accession>A0ABN7WH08</accession>
<dbReference type="Proteomes" id="UP000789901">
    <property type="component" value="Unassembled WGS sequence"/>
</dbReference>
<sequence length="195" mass="22483">EDENDIQKILSIMLPLEGAIVYNLEKLSYQKLKSTLDYLLVETLRLLYKKVFGLESGIDLKDILFEALERSLEKTMQTTLEKVVGKIKCRLRACRVERKVNTDYEKNLIKLVISSNIINELEYSSRYKNEDPIEAFFQEKLLSTRQLAKISLRINNKPKALALSFSNSPRGQAFTSIGTKIKEAHKVNLKISRRS</sequence>
<protein>
    <submittedName>
        <fullName evidence="1">3166_t:CDS:1</fullName>
    </submittedName>
</protein>
<reference evidence="1 2" key="1">
    <citation type="submission" date="2021-06" db="EMBL/GenBank/DDBJ databases">
        <authorList>
            <person name="Kallberg Y."/>
            <person name="Tangrot J."/>
            <person name="Rosling A."/>
        </authorList>
    </citation>
    <scope>NUCLEOTIDE SEQUENCE [LARGE SCALE GENOMIC DNA]</scope>
    <source>
        <strain evidence="1 2">120-4 pot B 10/14</strain>
    </source>
</reference>
<comment type="caution">
    <text evidence="1">The sequence shown here is derived from an EMBL/GenBank/DDBJ whole genome shotgun (WGS) entry which is preliminary data.</text>
</comment>
<gene>
    <name evidence="1" type="ORF">GMARGA_LOCUS30702</name>
</gene>
<name>A0ABN7WH08_GIGMA</name>
<evidence type="ECO:0000313" key="2">
    <source>
        <dbReference type="Proteomes" id="UP000789901"/>
    </source>
</evidence>
<evidence type="ECO:0000313" key="1">
    <source>
        <dbReference type="EMBL" id="CAG8831550.1"/>
    </source>
</evidence>
<dbReference type="EMBL" id="CAJVQB010043948">
    <property type="protein sequence ID" value="CAG8831550.1"/>
    <property type="molecule type" value="Genomic_DNA"/>
</dbReference>
<organism evidence="1 2">
    <name type="scientific">Gigaspora margarita</name>
    <dbReference type="NCBI Taxonomy" id="4874"/>
    <lineage>
        <taxon>Eukaryota</taxon>
        <taxon>Fungi</taxon>
        <taxon>Fungi incertae sedis</taxon>
        <taxon>Mucoromycota</taxon>
        <taxon>Glomeromycotina</taxon>
        <taxon>Glomeromycetes</taxon>
        <taxon>Diversisporales</taxon>
        <taxon>Gigasporaceae</taxon>
        <taxon>Gigaspora</taxon>
    </lineage>
</organism>
<feature type="non-terminal residue" evidence="1">
    <location>
        <position position="1"/>
    </location>
</feature>